<dbReference type="RefSeq" id="WP_043383720.1">
    <property type="nucleotide sequence ID" value="NZ_CP015367.1"/>
</dbReference>
<evidence type="ECO:0000313" key="5">
    <source>
        <dbReference type="Proteomes" id="UP000199140"/>
    </source>
</evidence>
<sequence>MRGLVVKGLATTSVALGLAVLPALAEDASKPAIVTQANAAAAPSAADLLFDQPHMKNAAPGSTLTYDYLRRSGIAKGPFGAPLEDTVQLKVEPGKSAEGRDISVVMFSGLNRVPAGPFEDMAGNPIVSLFLENHLRGLAKVLEANPRYLKLAIRKGLREKATVTPTKVTVGGREVDGWRVVTKPFQGDSMAQRMRGLDDMTYTFVTAPSVPGEIVSIEASSKSADGGELLEEKLNYDQKAG</sequence>
<proteinExistence type="predicted"/>
<organism evidence="3 5">
    <name type="scientific">Methylobacterium phyllosphaerae</name>
    <dbReference type="NCBI Taxonomy" id="418223"/>
    <lineage>
        <taxon>Bacteria</taxon>
        <taxon>Pseudomonadati</taxon>
        <taxon>Pseudomonadota</taxon>
        <taxon>Alphaproteobacteria</taxon>
        <taxon>Hyphomicrobiales</taxon>
        <taxon>Methylobacteriaceae</taxon>
        <taxon>Methylobacterium</taxon>
    </lineage>
</organism>
<evidence type="ECO:0000313" key="2">
    <source>
        <dbReference type="EMBL" id="APT29383.1"/>
    </source>
</evidence>
<dbReference type="EMBL" id="CP015367">
    <property type="protein sequence ID" value="APT29383.1"/>
    <property type="molecule type" value="Genomic_DNA"/>
</dbReference>
<dbReference type="KEGG" id="mphy:MCBMB27_00092"/>
<dbReference type="AlphaFoldDB" id="A0AAE8L8R3"/>
<reference evidence="2 4" key="1">
    <citation type="submission" date="2016-04" db="EMBL/GenBank/DDBJ databases">
        <title>Complete genome sequencing and analysis of CBMB27, Methylobacterium phyllosphaerae isolated from leaf tissues of rice (Oryza sativa L.).</title>
        <authorList>
            <person name="Lee Y."/>
            <person name="Hwangbo K."/>
            <person name="Chung H."/>
            <person name="Yoo J."/>
            <person name="Kim K.Y."/>
            <person name="Sa T.M."/>
            <person name="Um Y."/>
            <person name="Madhaiyan M."/>
        </authorList>
    </citation>
    <scope>NUCLEOTIDE SEQUENCE [LARGE SCALE GENOMIC DNA]</scope>
    <source>
        <strain evidence="2 4">CBMB27</strain>
    </source>
</reference>
<dbReference type="Proteomes" id="UP000185487">
    <property type="component" value="Chromosome"/>
</dbReference>
<feature type="chain" id="PRO_5041960194" evidence="1">
    <location>
        <begin position="26"/>
        <end position="241"/>
    </location>
</feature>
<evidence type="ECO:0000313" key="4">
    <source>
        <dbReference type="Proteomes" id="UP000185487"/>
    </source>
</evidence>
<evidence type="ECO:0000256" key="1">
    <source>
        <dbReference type="SAM" id="SignalP"/>
    </source>
</evidence>
<evidence type="ECO:0000313" key="3">
    <source>
        <dbReference type="EMBL" id="SFH46382.1"/>
    </source>
</evidence>
<name>A0AAE8L8R3_9HYPH</name>
<accession>A0AAE8L8R3</accession>
<reference evidence="3 5" key="2">
    <citation type="submission" date="2016-10" db="EMBL/GenBank/DDBJ databases">
        <authorList>
            <person name="Varghese N."/>
            <person name="Submissions S."/>
        </authorList>
    </citation>
    <scope>NUCLEOTIDE SEQUENCE [LARGE SCALE GENOMIC DNA]</scope>
    <source>
        <strain evidence="3 5">CBMB27</strain>
    </source>
</reference>
<dbReference type="GeneID" id="96604096"/>
<feature type="signal peptide" evidence="1">
    <location>
        <begin position="1"/>
        <end position="25"/>
    </location>
</feature>
<dbReference type="EMBL" id="FOPK01000026">
    <property type="protein sequence ID" value="SFH46382.1"/>
    <property type="molecule type" value="Genomic_DNA"/>
</dbReference>
<gene>
    <name evidence="2" type="ORF">MCBMB27_00092</name>
    <name evidence="3" type="ORF">SAMN05192567_12621</name>
</gene>
<dbReference type="Proteomes" id="UP000199140">
    <property type="component" value="Unassembled WGS sequence"/>
</dbReference>
<protein>
    <submittedName>
        <fullName evidence="3">Uncharacterized protein</fullName>
    </submittedName>
</protein>
<keyword evidence="4" id="KW-1185">Reference proteome</keyword>
<keyword evidence="1" id="KW-0732">Signal</keyword>